<dbReference type="Proteomes" id="UP000823915">
    <property type="component" value="Unassembled WGS sequence"/>
</dbReference>
<reference evidence="3" key="1">
    <citation type="journal article" date="2021" name="PeerJ">
        <title>Extensive microbial diversity within the chicken gut microbiome revealed by metagenomics and culture.</title>
        <authorList>
            <person name="Gilroy R."/>
            <person name="Ravi A."/>
            <person name="Getino M."/>
            <person name="Pursley I."/>
            <person name="Horton D.L."/>
            <person name="Alikhan N.F."/>
            <person name="Baker D."/>
            <person name="Gharbi K."/>
            <person name="Hall N."/>
            <person name="Watson M."/>
            <person name="Adriaenssens E.M."/>
            <person name="Foster-Nyarko E."/>
            <person name="Jarju S."/>
            <person name="Secka A."/>
            <person name="Antonio M."/>
            <person name="Oren A."/>
            <person name="Chaudhuri R.R."/>
            <person name="La Ragione R."/>
            <person name="Hildebrand F."/>
            <person name="Pallen M.J."/>
        </authorList>
    </citation>
    <scope>NUCLEOTIDE SEQUENCE</scope>
    <source>
        <strain evidence="3">1282</strain>
    </source>
</reference>
<dbReference type="GO" id="GO:0080120">
    <property type="term" value="P:CAAX-box protein maturation"/>
    <property type="evidence" value="ECO:0007669"/>
    <property type="project" value="UniProtKB-ARBA"/>
</dbReference>
<name>A0A9D1YBV3_9FIRM</name>
<organism evidence="3 4">
    <name type="scientific">Candidatus Acutalibacter pullistercoris</name>
    <dbReference type="NCBI Taxonomy" id="2838418"/>
    <lineage>
        <taxon>Bacteria</taxon>
        <taxon>Bacillati</taxon>
        <taxon>Bacillota</taxon>
        <taxon>Clostridia</taxon>
        <taxon>Eubacteriales</taxon>
        <taxon>Acutalibacteraceae</taxon>
        <taxon>Acutalibacter</taxon>
    </lineage>
</organism>
<protein>
    <submittedName>
        <fullName evidence="3">CPBP family intramembrane metalloprotease</fullName>
    </submittedName>
</protein>
<keyword evidence="1" id="KW-0472">Membrane</keyword>
<dbReference type="EMBL" id="DXDU01000020">
    <property type="protein sequence ID" value="HIY25837.1"/>
    <property type="molecule type" value="Genomic_DNA"/>
</dbReference>
<feature type="transmembrane region" description="Helical" evidence="1">
    <location>
        <begin position="275"/>
        <end position="296"/>
    </location>
</feature>
<keyword evidence="3" id="KW-0482">Metalloprotease</keyword>
<feature type="transmembrane region" description="Helical" evidence="1">
    <location>
        <begin position="80"/>
        <end position="99"/>
    </location>
</feature>
<keyword evidence="3" id="KW-0378">Hydrolase</keyword>
<keyword evidence="1" id="KW-1133">Transmembrane helix</keyword>
<dbReference type="InterPro" id="IPR003675">
    <property type="entry name" value="Rce1/LyrA-like_dom"/>
</dbReference>
<evidence type="ECO:0000313" key="4">
    <source>
        <dbReference type="Proteomes" id="UP000823915"/>
    </source>
</evidence>
<feature type="transmembrane region" description="Helical" evidence="1">
    <location>
        <begin position="214"/>
        <end position="234"/>
    </location>
</feature>
<accession>A0A9D1YBV3</accession>
<keyword evidence="1" id="KW-0812">Transmembrane</keyword>
<keyword evidence="3" id="KW-0645">Protease</keyword>
<evidence type="ECO:0000259" key="2">
    <source>
        <dbReference type="Pfam" id="PF02517"/>
    </source>
</evidence>
<evidence type="ECO:0000313" key="3">
    <source>
        <dbReference type="EMBL" id="HIY25837.1"/>
    </source>
</evidence>
<comment type="caution">
    <text evidence="3">The sequence shown here is derived from an EMBL/GenBank/DDBJ whole genome shotgun (WGS) entry which is preliminary data.</text>
</comment>
<dbReference type="GO" id="GO:0004175">
    <property type="term" value="F:endopeptidase activity"/>
    <property type="evidence" value="ECO:0007669"/>
    <property type="project" value="UniProtKB-ARBA"/>
</dbReference>
<gene>
    <name evidence="3" type="ORF">H9838_01530</name>
</gene>
<dbReference type="GO" id="GO:0008237">
    <property type="term" value="F:metallopeptidase activity"/>
    <property type="evidence" value="ECO:0007669"/>
    <property type="project" value="UniProtKB-KW"/>
</dbReference>
<dbReference type="PANTHER" id="PTHR35797">
    <property type="entry name" value="PROTEASE-RELATED"/>
    <property type="match status" value="1"/>
</dbReference>
<evidence type="ECO:0000256" key="1">
    <source>
        <dbReference type="SAM" id="Phobius"/>
    </source>
</evidence>
<feature type="transmembrane region" description="Helical" evidence="1">
    <location>
        <begin position="120"/>
        <end position="141"/>
    </location>
</feature>
<dbReference type="Pfam" id="PF02517">
    <property type="entry name" value="Rce1-like"/>
    <property type="match status" value="1"/>
</dbReference>
<dbReference type="AlphaFoldDB" id="A0A9D1YBV3"/>
<sequence>MKGNEKRPRRPGPWTPPPGLLPQREYAVEKALRAQKLDQETDIGRKIGLFLGLTFGISWAGIAAAWIFGIHYGDNFFTAMVNWIMVLPALLVVILRKALGQKLDIDEMRITPHLKEHWPRYIGAYLAPALLVVVTAALYFLCFPGQFDPAGSTFVGILTDSGFDPKDAHDYLVSGVLQGLFGGALVNIVPSFCEMLGFQGYLLPKLYQGFSRRGLRACLASGAIWAAWYLPLIADGYLYGTGYPGAPVLGMAMGFLFHLALGFLLSFLTLKTGSVLPAMLTRGGISAGAATALSFTSGDTSLLVGPSVYGAFGLGVLVLLAVAGAWRLLRLEKAGKLAYKAPPQVKKPQEKKAGKK</sequence>
<dbReference type="InterPro" id="IPR042150">
    <property type="entry name" value="MmRce1-like"/>
</dbReference>
<feature type="domain" description="CAAX prenyl protease 2/Lysostaphin resistance protein A-like" evidence="2">
    <location>
        <begin position="181"/>
        <end position="284"/>
    </location>
</feature>
<feature type="transmembrane region" description="Helical" evidence="1">
    <location>
        <begin position="47"/>
        <end position="68"/>
    </location>
</feature>
<feature type="transmembrane region" description="Helical" evidence="1">
    <location>
        <begin position="171"/>
        <end position="193"/>
    </location>
</feature>
<proteinExistence type="predicted"/>
<feature type="transmembrane region" description="Helical" evidence="1">
    <location>
        <begin position="246"/>
        <end position="268"/>
    </location>
</feature>
<dbReference type="PANTHER" id="PTHR35797:SF1">
    <property type="entry name" value="PROTEASE"/>
    <property type="match status" value="1"/>
</dbReference>
<reference evidence="3" key="2">
    <citation type="submission" date="2021-04" db="EMBL/GenBank/DDBJ databases">
        <authorList>
            <person name="Gilroy R."/>
        </authorList>
    </citation>
    <scope>NUCLEOTIDE SEQUENCE</scope>
    <source>
        <strain evidence="3">1282</strain>
    </source>
</reference>
<feature type="transmembrane region" description="Helical" evidence="1">
    <location>
        <begin position="308"/>
        <end position="329"/>
    </location>
</feature>